<gene>
    <name evidence="2" type="ORF">GPUH_LOCUS2130</name>
</gene>
<protein>
    <submittedName>
        <fullName evidence="4">Serpentine receptor class gamma</fullName>
    </submittedName>
</protein>
<evidence type="ECO:0000256" key="1">
    <source>
        <dbReference type="SAM" id="Phobius"/>
    </source>
</evidence>
<keyword evidence="1" id="KW-1133">Transmembrane helix</keyword>
<keyword evidence="1" id="KW-0472">Membrane</keyword>
<evidence type="ECO:0000313" key="4">
    <source>
        <dbReference type="WBParaSite" id="GPUH_0000213601-mRNA-1"/>
    </source>
</evidence>
<dbReference type="AlphaFoldDB" id="A0A183D090"/>
<keyword evidence="1" id="KW-0812">Transmembrane</keyword>
<dbReference type="WBParaSite" id="GPUH_0000213601-mRNA-1">
    <property type="protein sequence ID" value="GPUH_0000213601-mRNA-1"/>
    <property type="gene ID" value="GPUH_0000213601"/>
</dbReference>
<reference evidence="2 3" key="2">
    <citation type="submission" date="2018-11" db="EMBL/GenBank/DDBJ databases">
        <authorList>
            <consortium name="Pathogen Informatics"/>
        </authorList>
    </citation>
    <scope>NUCLEOTIDE SEQUENCE [LARGE SCALE GENOMIC DNA]</scope>
</reference>
<feature type="transmembrane region" description="Helical" evidence="1">
    <location>
        <begin position="43"/>
        <end position="63"/>
    </location>
</feature>
<evidence type="ECO:0000313" key="3">
    <source>
        <dbReference type="Proteomes" id="UP000271098"/>
    </source>
</evidence>
<reference evidence="4" key="1">
    <citation type="submission" date="2016-06" db="UniProtKB">
        <authorList>
            <consortium name="WormBaseParasite"/>
        </authorList>
    </citation>
    <scope>IDENTIFICATION</scope>
</reference>
<dbReference type="EMBL" id="UYRT01003013">
    <property type="protein sequence ID" value="VDK32373.1"/>
    <property type="molecule type" value="Genomic_DNA"/>
</dbReference>
<feature type="transmembrane region" description="Helical" evidence="1">
    <location>
        <begin position="156"/>
        <end position="173"/>
    </location>
</feature>
<dbReference type="Proteomes" id="UP000271098">
    <property type="component" value="Unassembled WGS sequence"/>
</dbReference>
<keyword evidence="3" id="KW-1185">Reference proteome</keyword>
<sequence>MLTVRISFWLKCSVRNYRICERHLELEPLCCLSSCLVRGGCTAVAAFEYTYVVITVIAIILRLHESGQFRFWSQFRLSYNLIVTHKAFLYVLLGYDLITFAMATGLLRALFKFDKRMVRTHLYFDYFALVFNVFASVLFIPALLVQNSEARNLANILLAISFVTHIPVQLWAISVSAENGEASEGFVVQQKGQLIVDLVIEKLFNRFPFATFTLQPCASRKRRKFS</sequence>
<proteinExistence type="predicted"/>
<evidence type="ECO:0000313" key="2">
    <source>
        <dbReference type="EMBL" id="VDK32373.1"/>
    </source>
</evidence>
<feature type="transmembrane region" description="Helical" evidence="1">
    <location>
        <begin position="87"/>
        <end position="111"/>
    </location>
</feature>
<feature type="transmembrane region" description="Helical" evidence="1">
    <location>
        <begin position="123"/>
        <end position="144"/>
    </location>
</feature>
<organism evidence="4">
    <name type="scientific">Gongylonema pulchrum</name>
    <dbReference type="NCBI Taxonomy" id="637853"/>
    <lineage>
        <taxon>Eukaryota</taxon>
        <taxon>Metazoa</taxon>
        <taxon>Ecdysozoa</taxon>
        <taxon>Nematoda</taxon>
        <taxon>Chromadorea</taxon>
        <taxon>Rhabditida</taxon>
        <taxon>Spirurina</taxon>
        <taxon>Spiruromorpha</taxon>
        <taxon>Spiruroidea</taxon>
        <taxon>Gongylonematidae</taxon>
        <taxon>Gongylonema</taxon>
    </lineage>
</organism>
<accession>A0A183D090</accession>
<dbReference type="OrthoDB" id="5851221at2759"/>
<name>A0A183D090_9BILA</name>